<evidence type="ECO:0000256" key="3">
    <source>
        <dbReference type="ARBA" id="ARBA00022723"/>
    </source>
</evidence>
<feature type="region of interest" description="Disordered" evidence="7">
    <location>
        <begin position="352"/>
        <end position="375"/>
    </location>
</feature>
<comment type="similarity">
    <text evidence="1">Belongs to the folylpolyglutamate synthase family.</text>
</comment>
<evidence type="ECO:0000259" key="8">
    <source>
        <dbReference type="Pfam" id="PF08245"/>
    </source>
</evidence>
<keyword evidence="6" id="KW-0460">Magnesium</keyword>
<comment type="caution">
    <text evidence="9">The sequence shown here is derived from an EMBL/GenBank/DDBJ whole genome shotgun (WGS) entry which is preliminary data.</text>
</comment>
<dbReference type="SUPFAM" id="SSF53244">
    <property type="entry name" value="MurD-like peptide ligases, peptide-binding domain"/>
    <property type="match status" value="1"/>
</dbReference>
<dbReference type="Proteomes" id="UP000779900">
    <property type="component" value="Unassembled WGS sequence"/>
</dbReference>
<dbReference type="AlphaFoldDB" id="A0A937XFS4"/>
<keyword evidence="3" id="KW-0479">Metal-binding</keyword>
<evidence type="ECO:0000256" key="6">
    <source>
        <dbReference type="ARBA" id="ARBA00022842"/>
    </source>
</evidence>
<proteinExistence type="inferred from homology"/>
<name>A0A937XFS4_UNCW3</name>
<evidence type="ECO:0000256" key="7">
    <source>
        <dbReference type="SAM" id="MobiDB-lite"/>
    </source>
</evidence>
<dbReference type="GO" id="GO:0005737">
    <property type="term" value="C:cytoplasm"/>
    <property type="evidence" value="ECO:0007669"/>
    <property type="project" value="TreeGrafter"/>
</dbReference>
<dbReference type="InterPro" id="IPR036615">
    <property type="entry name" value="Mur_ligase_C_dom_sf"/>
</dbReference>
<dbReference type="Gene3D" id="3.40.1190.10">
    <property type="entry name" value="Mur-like, catalytic domain"/>
    <property type="match status" value="1"/>
</dbReference>
<dbReference type="PANTHER" id="PTHR11136:SF0">
    <property type="entry name" value="DIHYDROFOLATE SYNTHETASE-RELATED"/>
    <property type="match status" value="1"/>
</dbReference>
<organism evidence="9 10">
    <name type="scientific">candidate division WOR-3 bacterium</name>
    <dbReference type="NCBI Taxonomy" id="2052148"/>
    <lineage>
        <taxon>Bacteria</taxon>
        <taxon>Bacteria division WOR-3</taxon>
    </lineage>
</organism>
<protein>
    <submittedName>
        <fullName evidence="9">Bifunctional folylpolyglutamate synthase/dihydrofolate synthase</fullName>
    </submittedName>
</protein>
<evidence type="ECO:0000256" key="4">
    <source>
        <dbReference type="ARBA" id="ARBA00022741"/>
    </source>
</evidence>
<gene>
    <name evidence="9" type="ORF">FJY68_10815</name>
</gene>
<keyword evidence="4" id="KW-0547">Nucleotide-binding</keyword>
<dbReference type="SUPFAM" id="SSF53623">
    <property type="entry name" value="MurD-like peptide ligases, catalytic domain"/>
    <property type="match status" value="1"/>
</dbReference>
<sequence>MTYSQAVQFLDSLVNYEKLAGPRNEFKLDNIRRLLELAGSPERRMRSVILVAGTKGKGSVCYMLESALRGCKLSTGMFVSPHVLDVRERIQLDGRPIPKRLFASLAARLAPFVSSVRPSSLVPRTDGVPVSYFEMTTAMAFLLFAERQPDYSVIEVGLGGRLDATNLSDPQISVITRIGYDHLKVLGNTLTKIAGEKAGIMRKGRSVVIGEQEPEALAALKRKARDAGARLVRSESSVSVRSTEATASGLSFRARCRHGAGEIVLPLLGHHQVENCQTALAVLNELSMRDRRIKFGRVARGLGTVSIPARCQVVRRSSLSAYRSALVIVDSCHNPESGRALANVLRDHLPKLRTTNRRLPHPRPLPEGEGRGEGRQSPRVILVYGSLGGKLVEETVAPLAPFVDRAVLVQPDNPRAMPLAELKRVFSRLRIGHVTAPDIRAALFLARQSAICNLQSAMPVVVAGSFYLAGEVLKVLGPAQRRRAWPASAGV</sequence>
<dbReference type="Gene3D" id="3.90.190.20">
    <property type="entry name" value="Mur ligase, C-terminal domain"/>
    <property type="match status" value="1"/>
</dbReference>
<dbReference type="EMBL" id="VGIR01000075">
    <property type="protein sequence ID" value="MBM3332317.1"/>
    <property type="molecule type" value="Genomic_DNA"/>
</dbReference>
<dbReference type="InterPro" id="IPR001645">
    <property type="entry name" value="Folylpolyglutamate_synth"/>
</dbReference>
<evidence type="ECO:0000256" key="2">
    <source>
        <dbReference type="ARBA" id="ARBA00022598"/>
    </source>
</evidence>
<dbReference type="GO" id="GO:0005524">
    <property type="term" value="F:ATP binding"/>
    <property type="evidence" value="ECO:0007669"/>
    <property type="project" value="UniProtKB-KW"/>
</dbReference>
<feature type="compositionally biased region" description="Basic and acidic residues" evidence="7">
    <location>
        <begin position="364"/>
        <end position="375"/>
    </location>
</feature>
<dbReference type="NCBIfam" id="TIGR01499">
    <property type="entry name" value="folC"/>
    <property type="match status" value="1"/>
</dbReference>
<accession>A0A937XFS4</accession>
<evidence type="ECO:0000313" key="9">
    <source>
        <dbReference type="EMBL" id="MBM3332317.1"/>
    </source>
</evidence>
<dbReference type="Pfam" id="PF08245">
    <property type="entry name" value="Mur_ligase_M"/>
    <property type="match status" value="1"/>
</dbReference>
<dbReference type="PANTHER" id="PTHR11136">
    <property type="entry name" value="FOLYLPOLYGLUTAMATE SYNTHASE-RELATED"/>
    <property type="match status" value="1"/>
</dbReference>
<feature type="domain" description="Mur ligase central" evidence="8">
    <location>
        <begin position="140"/>
        <end position="282"/>
    </location>
</feature>
<dbReference type="GO" id="GO:0004326">
    <property type="term" value="F:tetrahydrofolylpolyglutamate synthase activity"/>
    <property type="evidence" value="ECO:0007669"/>
    <property type="project" value="InterPro"/>
</dbReference>
<evidence type="ECO:0000256" key="5">
    <source>
        <dbReference type="ARBA" id="ARBA00022840"/>
    </source>
</evidence>
<dbReference type="GO" id="GO:0046872">
    <property type="term" value="F:metal ion binding"/>
    <property type="evidence" value="ECO:0007669"/>
    <property type="project" value="UniProtKB-KW"/>
</dbReference>
<evidence type="ECO:0000313" key="10">
    <source>
        <dbReference type="Proteomes" id="UP000779900"/>
    </source>
</evidence>
<dbReference type="InterPro" id="IPR013221">
    <property type="entry name" value="Mur_ligase_cen"/>
</dbReference>
<reference evidence="9" key="1">
    <citation type="submission" date="2019-03" db="EMBL/GenBank/DDBJ databases">
        <title>Lake Tanganyika Metagenome-Assembled Genomes (MAGs).</title>
        <authorList>
            <person name="Tran P."/>
        </authorList>
    </citation>
    <scope>NUCLEOTIDE SEQUENCE</scope>
    <source>
        <strain evidence="9">K_DeepCast_150m_m2_040</strain>
    </source>
</reference>
<keyword evidence="2" id="KW-0436">Ligase</keyword>
<dbReference type="GO" id="GO:0008841">
    <property type="term" value="F:dihydrofolate synthase activity"/>
    <property type="evidence" value="ECO:0007669"/>
    <property type="project" value="TreeGrafter"/>
</dbReference>
<dbReference type="InterPro" id="IPR036565">
    <property type="entry name" value="Mur-like_cat_sf"/>
</dbReference>
<evidence type="ECO:0000256" key="1">
    <source>
        <dbReference type="ARBA" id="ARBA00008276"/>
    </source>
</evidence>
<keyword evidence="5" id="KW-0067">ATP-binding</keyword>